<evidence type="ECO:0000313" key="1">
    <source>
        <dbReference type="EMBL" id="TCS39050.1"/>
    </source>
</evidence>
<protein>
    <recommendedName>
        <fullName evidence="3">Transposase</fullName>
    </recommendedName>
</protein>
<dbReference type="Proteomes" id="UP000295793">
    <property type="component" value="Unassembled WGS sequence"/>
</dbReference>
<sequence length="99" mass="11371">PFVGNPRQPMPEGLPFKLEDYLQLLDWTGRCLREDKRGAIPANLPPILKRLHIEPKNWLYSAQRFEKSFNGFAGKLDSLKQKLPDLGYQRIPNVGVLLT</sequence>
<proteinExistence type="predicted"/>
<dbReference type="InterPro" id="IPR036028">
    <property type="entry name" value="SH3-like_dom_sf"/>
</dbReference>
<comment type="caution">
    <text evidence="1">The sequence shown here is derived from an EMBL/GenBank/DDBJ whole genome shotgun (WGS) entry which is preliminary data.</text>
</comment>
<organism evidence="1 2">
    <name type="scientific">Reinekea marinisedimentorum</name>
    <dbReference type="NCBI Taxonomy" id="230495"/>
    <lineage>
        <taxon>Bacteria</taxon>
        <taxon>Pseudomonadati</taxon>
        <taxon>Pseudomonadota</taxon>
        <taxon>Gammaproteobacteria</taxon>
        <taxon>Oceanospirillales</taxon>
        <taxon>Saccharospirillaceae</taxon>
        <taxon>Reinekea</taxon>
    </lineage>
</organism>
<gene>
    <name evidence="1" type="ORF">BCF53_11397</name>
</gene>
<accession>A0A4V2UJ80</accession>
<evidence type="ECO:0000313" key="2">
    <source>
        <dbReference type="Proteomes" id="UP000295793"/>
    </source>
</evidence>
<evidence type="ECO:0008006" key="3">
    <source>
        <dbReference type="Google" id="ProtNLM"/>
    </source>
</evidence>
<reference evidence="1 2" key="1">
    <citation type="submission" date="2019-03" db="EMBL/GenBank/DDBJ databases">
        <title>Genomic Encyclopedia of Archaeal and Bacterial Type Strains, Phase II (KMG-II): from individual species to whole genera.</title>
        <authorList>
            <person name="Goeker M."/>
        </authorList>
    </citation>
    <scope>NUCLEOTIDE SEQUENCE [LARGE SCALE GENOMIC DNA]</scope>
    <source>
        <strain evidence="1 2">DSM 15388</strain>
    </source>
</reference>
<name>A0A4V2UJ80_9GAMM</name>
<dbReference type="AlphaFoldDB" id="A0A4V2UJ80"/>
<dbReference type="EMBL" id="SLZR01000013">
    <property type="protein sequence ID" value="TCS39050.1"/>
    <property type="molecule type" value="Genomic_DNA"/>
</dbReference>
<keyword evidence="2" id="KW-1185">Reference proteome</keyword>
<dbReference type="SUPFAM" id="SSF50044">
    <property type="entry name" value="SH3-domain"/>
    <property type="match status" value="1"/>
</dbReference>
<feature type="non-terminal residue" evidence="1">
    <location>
        <position position="1"/>
    </location>
</feature>